<dbReference type="GO" id="GO:0004084">
    <property type="term" value="F:branched-chain-amino-acid transaminase activity"/>
    <property type="evidence" value="ECO:0007669"/>
    <property type="project" value="InterPro"/>
</dbReference>
<evidence type="ECO:0000256" key="3">
    <source>
        <dbReference type="ARBA" id="ARBA00022898"/>
    </source>
</evidence>
<reference evidence="4" key="2">
    <citation type="submission" date="2014-07" db="EMBL/GenBank/DDBJ databases">
        <authorList>
            <person name="Hull J."/>
        </authorList>
    </citation>
    <scope>NUCLEOTIDE SEQUENCE</scope>
</reference>
<evidence type="ECO:0000313" key="6">
    <source>
        <dbReference type="EMBL" id="JAQ10708.1"/>
    </source>
</evidence>
<dbReference type="AlphaFoldDB" id="A0A0A9Y961"/>
<evidence type="ECO:0000256" key="1">
    <source>
        <dbReference type="ARBA" id="ARBA00001933"/>
    </source>
</evidence>
<reference evidence="4" key="1">
    <citation type="journal article" date="2014" name="PLoS ONE">
        <title>Transcriptome-Based Identification of ABC Transporters in the Western Tarnished Plant Bug Lygus hesperus.</title>
        <authorList>
            <person name="Hull J.J."/>
            <person name="Chaney K."/>
            <person name="Geib S.M."/>
            <person name="Fabrick J.A."/>
            <person name="Brent C.S."/>
            <person name="Walsh D."/>
            <person name="Lavine L.C."/>
        </authorList>
    </citation>
    <scope>NUCLEOTIDE SEQUENCE</scope>
</reference>
<reference evidence="5" key="3">
    <citation type="journal article" date="2016" name="Gigascience">
        <title>De novo construction of an expanded transcriptome assembly for the western tarnished plant bug, Lygus hesperus.</title>
        <authorList>
            <person name="Tassone E.E."/>
            <person name="Geib S.M."/>
            <person name="Hall B."/>
            <person name="Fabrick J.A."/>
            <person name="Brent C.S."/>
            <person name="Hull J.J."/>
        </authorList>
    </citation>
    <scope>NUCLEOTIDE SEQUENCE</scope>
</reference>
<dbReference type="PANTHER" id="PTHR11825">
    <property type="entry name" value="SUBGROUP IIII AMINOTRANSFERASE"/>
    <property type="match status" value="1"/>
</dbReference>
<dbReference type="EMBL" id="GDHC01007921">
    <property type="protein sequence ID" value="JAQ10708.1"/>
    <property type="molecule type" value="Transcribed_RNA"/>
</dbReference>
<evidence type="ECO:0000256" key="2">
    <source>
        <dbReference type="ARBA" id="ARBA00009320"/>
    </source>
</evidence>
<gene>
    <name evidence="4" type="primary">BCAT2</name>
    <name evidence="6" type="synonym">BCAT2_0</name>
    <name evidence="5" type="synonym">BCAT2_1</name>
    <name evidence="4" type="ORF">CM83_7101</name>
    <name evidence="5" type="ORF">g.31859</name>
    <name evidence="6" type="ORF">g.31860</name>
</gene>
<dbReference type="EMBL" id="GBHO01015453">
    <property type="protein sequence ID" value="JAG28151.1"/>
    <property type="molecule type" value="Transcribed_RNA"/>
</dbReference>
<dbReference type="InterPro" id="IPR036038">
    <property type="entry name" value="Aminotransferase-like"/>
</dbReference>
<accession>A0A0A9Y961</accession>
<keyword evidence="4" id="KW-0032">Aminotransferase</keyword>
<keyword evidence="3" id="KW-0663">Pyridoxal phosphate</keyword>
<comment type="similarity">
    <text evidence="2">Belongs to the class-IV pyridoxal-phosphate-dependent aminotransferase family.</text>
</comment>
<comment type="cofactor">
    <cofactor evidence="1">
        <name>pyridoxal 5'-phosphate</name>
        <dbReference type="ChEBI" id="CHEBI:597326"/>
    </cofactor>
</comment>
<dbReference type="InterPro" id="IPR043131">
    <property type="entry name" value="BCAT-like_N"/>
</dbReference>
<evidence type="ECO:0000313" key="5">
    <source>
        <dbReference type="EMBL" id="JAP97066.1"/>
    </source>
</evidence>
<evidence type="ECO:0000313" key="4">
    <source>
        <dbReference type="EMBL" id="JAG28151.1"/>
    </source>
</evidence>
<protein>
    <submittedName>
        <fullName evidence="4">Branched-chain-amino-acid aminotransferase, mitochondrial</fullName>
    </submittedName>
</protein>
<sequence length="100" mass="11256">MTSVISFKAHDLQKELVPNPPPLPSLRDVPFGTIFSPHMLTIAFTNGKWCTPKIEPFHNLSLPPQTSCLHYGTTCFEGMKAYIDFSELNSTMDDKNIDNK</sequence>
<name>A0A0A9Y961_LYGHE</name>
<keyword evidence="4" id="KW-0808">Transferase</keyword>
<dbReference type="EMBL" id="GDHC01021562">
    <property type="protein sequence ID" value="JAP97066.1"/>
    <property type="molecule type" value="Transcribed_RNA"/>
</dbReference>
<dbReference type="GO" id="GO:0009081">
    <property type="term" value="P:branched-chain amino acid metabolic process"/>
    <property type="evidence" value="ECO:0007669"/>
    <property type="project" value="InterPro"/>
</dbReference>
<organism evidence="4">
    <name type="scientific">Lygus hesperus</name>
    <name type="common">Western plant bug</name>
    <dbReference type="NCBI Taxonomy" id="30085"/>
    <lineage>
        <taxon>Eukaryota</taxon>
        <taxon>Metazoa</taxon>
        <taxon>Ecdysozoa</taxon>
        <taxon>Arthropoda</taxon>
        <taxon>Hexapoda</taxon>
        <taxon>Insecta</taxon>
        <taxon>Pterygota</taxon>
        <taxon>Neoptera</taxon>
        <taxon>Paraneoptera</taxon>
        <taxon>Hemiptera</taxon>
        <taxon>Heteroptera</taxon>
        <taxon>Panheteroptera</taxon>
        <taxon>Cimicomorpha</taxon>
        <taxon>Miridae</taxon>
        <taxon>Mirini</taxon>
        <taxon>Lygus</taxon>
    </lineage>
</organism>
<dbReference type="PANTHER" id="PTHR11825:SF44">
    <property type="entry name" value="BRANCHED-CHAIN-AMINO-ACID AMINOTRANSFERASE"/>
    <property type="match status" value="1"/>
</dbReference>
<dbReference type="SUPFAM" id="SSF56752">
    <property type="entry name" value="D-aminoacid aminotransferase-like PLP-dependent enzymes"/>
    <property type="match status" value="1"/>
</dbReference>
<proteinExistence type="inferred from homology"/>
<dbReference type="Gene3D" id="3.30.470.10">
    <property type="match status" value="1"/>
</dbReference>
<dbReference type="InterPro" id="IPR005786">
    <property type="entry name" value="B_amino_transII"/>
</dbReference>